<dbReference type="EMBL" id="NFFZ01000028">
    <property type="protein sequence ID" value="OTI55520.1"/>
    <property type="molecule type" value="Genomic_DNA"/>
</dbReference>
<reference evidence="2 12" key="7">
    <citation type="submission" date="2019-11" db="EMBL/GenBank/DDBJ databases">
        <title>Genomes of ocular Pseudomonas aeruginosa isolates.</title>
        <authorList>
            <person name="Khan M."/>
            <person name="Rice S.A."/>
            <person name="Willcox M.D.P."/>
            <person name="Stapleton F."/>
        </authorList>
    </citation>
    <scope>NUCLEOTIDE SEQUENCE [LARGE SCALE GENOMIC DNA]</scope>
    <source>
        <strain evidence="2 12">PA221</strain>
    </source>
</reference>
<evidence type="ECO:0000313" key="6">
    <source>
        <dbReference type="EMBL" id="RPM19472.1"/>
    </source>
</evidence>
<dbReference type="AlphaFoldDB" id="A0A072ZF18"/>
<evidence type="ECO:0000313" key="13">
    <source>
        <dbReference type="Proteomes" id="UP000644192"/>
    </source>
</evidence>
<reference evidence="6 11" key="4">
    <citation type="submission" date="2017-08" db="EMBL/GenBank/DDBJ databases">
        <authorList>
            <person name="Feschi L."/>
            <person name="Jeukens J."/>
            <person name="Emond-Rheault J.-G."/>
            <person name="Kukavica-Ibrulj I."/>
            <person name="Boyle B."/>
            <person name="Levesque R.C."/>
        </authorList>
    </citation>
    <scope>NUCLEOTIDE SEQUENCE [LARGE SCALE GENOMIC DNA]</scope>
    <source>
        <strain evidence="6 11">PA-W36</strain>
    </source>
</reference>
<dbReference type="Proteomes" id="UP000284767">
    <property type="component" value="Unassembled WGS sequence"/>
</dbReference>
<reference evidence="6 11" key="6">
    <citation type="submission" date="2019-01" db="EMBL/GenBank/DDBJ databases">
        <title>The Pseudomonas aeruginosa pan-genome provides new insights on its population structure, horizontal gene transfer and pathogenicity.</title>
        <authorList>
            <person name="Freschi L."/>
            <person name="Vincent A.T."/>
            <person name="Jeukens J."/>
            <person name="Emond-Rheault J.-G."/>
            <person name="Kukavica-Ibrulj I."/>
            <person name="Dupont M.-J."/>
            <person name="Charette S.J."/>
            <person name="Boyle B."/>
            <person name="Levesque R.C."/>
        </authorList>
    </citation>
    <scope>NUCLEOTIDE SEQUENCE [LARGE SCALE GENOMIC DNA]</scope>
    <source>
        <strain evidence="6 11">PA-W36</strain>
    </source>
</reference>
<dbReference type="EMBL" id="WOAD01000004">
    <property type="protein sequence ID" value="MUI34966.1"/>
    <property type="molecule type" value="Genomic_DNA"/>
</dbReference>
<dbReference type="Proteomes" id="UP000194857">
    <property type="component" value="Unassembled WGS sequence"/>
</dbReference>
<evidence type="ECO:0000313" key="5">
    <source>
        <dbReference type="EMBL" id="RMS56997.1"/>
    </source>
</evidence>
<evidence type="ECO:0000313" key="8">
    <source>
        <dbReference type="Proteomes" id="UP000045039"/>
    </source>
</evidence>
<dbReference type="EMBL" id="RBSQ01000482">
    <property type="protein sequence ID" value="RMS56997.1"/>
    <property type="molecule type" value="Genomic_DNA"/>
</dbReference>
<dbReference type="SMR" id="A0A072ZF18"/>
<evidence type="ECO:0000313" key="9">
    <source>
        <dbReference type="Proteomes" id="UP000194857"/>
    </source>
</evidence>
<dbReference type="EMBL" id="CP136986">
    <property type="protein sequence ID" value="WOS78535.1"/>
    <property type="molecule type" value="Genomic_DNA"/>
</dbReference>
<dbReference type="EMBL" id="CVVU01000002">
    <property type="protein sequence ID" value="CRN84863.1"/>
    <property type="molecule type" value="Genomic_DNA"/>
</dbReference>
<dbReference type="RefSeq" id="WP_003084486.1">
    <property type="nucleotide sequence ID" value="NZ_AP014622.1"/>
</dbReference>
<reference evidence="4 9" key="3">
    <citation type="submission" date="2017-05" db="EMBL/GenBank/DDBJ databases">
        <authorList>
            <person name="Song R."/>
            <person name="Chenine A.L."/>
            <person name="Ruprecht R.M."/>
        </authorList>
    </citation>
    <scope>NUCLEOTIDE SEQUENCE [LARGE SCALE GENOMIC DNA]</scope>
    <source>
        <strain evidence="4 9">S567_C10_BS</strain>
    </source>
</reference>
<dbReference type="Proteomes" id="UP000045039">
    <property type="component" value="Unassembled WGS sequence"/>
</dbReference>
<reference evidence="3" key="8">
    <citation type="submission" date="2020-01" db="EMBL/GenBank/DDBJ databases">
        <title>Bacteria Cultured from War Wounds Associated with the Conflict in Eastern Ukraine.</title>
        <authorList>
            <person name="Snesrud E."/>
            <person name="Galac M.R."/>
            <person name="Mc Gann P."/>
            <person name="Valentine K."/>
            <person name="Viacheslav K."/>
        </authorList>
    </citation>
    <scope>NUCLEOTIDE SEQUENCE</scope>
    <source>
        <strain evidence="3">VNMU148</strain>
    </source>
</reference>
<reference evidence="1" key="1">
    <citation type="submission" date="2015-06" db="EMBL/GenBank/DDBJ databases">
        <authorList>
            <person name="Radhakrishnan R."/>
            <person name="Underwood A."/>
            <person name="Al-Shahib A."/>
        </authorList>
    </citation>
    <scope>NUCLEOTIDE SEQUENCE</scope>
    <source>
        <strain evidence="1">P19_London_7_VIM_2_05_10</strain>
    </source>
</reference>
<evidence type="ECO:0000313" key="3">
    <source>
        <dbReference type="EMBL" id="MZZ14293.1"/>
    </source>
</evidence>
<dbReference type="Proteomes" id="UP001297540">
    <property type="component" value="Chromosome"/>
</dbReference>
<dbReference type="PROSITE" id="PS51318">
    <property type="entry name" value="TAT"/>
    <property type="match status" value="1"/>
</dbReference>
<protein>
    <submittedName>
        <fullName evidence="3">Twin-arginine translocation pathway signal protein</fullName>
    </submittedName>
</protein>
<reference evidence="5 10" key="5">
    <citation type="submission" date="2018-08" db="EMBL/GenBank/DDBJ databases">
        <title>Recombination of ecologically and evolutionarily significant loci maintains genetic cohesion in the Pseudomonas syringae species complex.</title>
        <authorList>
            <person name="Dillon M."/>
            <person name="Thakur S."/>
            <person name="Almeida R.N.D."/>
            <person name="Weir B.S."/>
            <person name="Guttman D.S."/>
        </authorList>
    </citation>
    <scope>NUCLEOTIDE SEQUENCE [LARGE SCALE GENOMIC DNA]</scope>
    <source>
        <strain evidence="5 10">ICMP 7846</strain>
    </source>
</reference>
<evidence type="ECO:0000313" key="1">
    <source>
        <dbReference type="EMBL" id="CRN84863.1"/>
    </source>
</evidence>
<gene>
    <name evidence="5" type="ORF">ALP65_00666</name>
    <name evidence="4" type="ORF">CAZ10_33410</name>
    <name evidence="2" type="ORF">GNQ48_08100</name>
    <name evidence="3" type="ORF">GUL26_18750</name>
    <name evidence="6" type="ORF">IPC1295_09950</name>
    <name evidence="7" type="ORF">L4V69_05190</name>
    <name evidence="1" type="ORF">PAERUG_P19_London_7_VIM_2_05_10_00032</name>
</gene>
<dbReference type="Proteomes" id="UP000644192">
    <property type="component" value="Unassembled WGS sequence"/>
</dbReference>
<dbReference type="EMBL" id="WXZT01000012">
    <property type="protein sequence ID" value="MZZ14293.1"/>
    <property type="molecule type" value="Genomic_DNA"/>
</dbReference>
<evidence type="ECO:0000313" key="7">
    <source>
        <dbReference type="EMBL" id="WOS78535.1"/>
    </source>
</evidence>
<evidence type="ECO:0000313" key="2">
    <source>
        <dbReference type="EMBL" id="MUI34966.1"/>
    </source>
</evidence>
<sequence length="182" mass="19558">MSDTTLESAGLSRRSLMKVGLIGGAFLATAGVTASLTGCSAEKPASGLEKVRESDLPFLRALLPVMLLGAVSAEQMPKAVEGAIQSLDHNLARLSPEMFKLTQQLFDVLALPLTRGPLTGIWGSWENASGDDVRAFLSRWENSFIGLLRMGHSSLMQLAMMAWYARPEAWAHCGYPGPPKIA</sequence>
<dbReference type="OMA" id="MAWYERP"/>
<evidence type="ECO:0000313" key="11">
    <source>
        <dbReference type="Proteomes" id="UP000284767"/>
    </source>
</evidence>
<dbReference type="KEGG" id="paeb:NCGM1900_0369"/>
<evidence type="ECO:0000313" key="10">
    <source>
        <dbReference type="Proteomes" id="UP000270834"/>
    </source>
</evidence>
<organism evidence="3 13">
    <name type="scientific">Pseudomonas aeruginosa</name>
    <dbReference type="NCBI Taxonomy" id="287"/>
    <lineage>
        <taxon>Bacteria</taxon>
        <taxon>Pseudomonadati</taxon>
        <taxon>Pseudomonadota</taxon>
        <taxon>Gammaproteobacteria</taxon>
        <taxon>Pseudomonadales</taxon>
        <taxon>Pseudomonadaceae</taxon>
        <taxon>Pseudomonas</taxon>
    </lineage>
</organism>
<dbReference type="EMBL" id="NSNE01000004">
    <property type="protein sequence ID" value="RPM19472.1"/>
    <property type="molecule type" value="Genomic_DNA"/>
</dbReference>
<evidence type="ECO:0000313" key="12">
    <source>
        <dbReference type="Proteomes" id="UP000433532"/>
    </source>
</evidence>
<reference evidence="8" key="2">
    <citation type="submission" date="2015-06" db="EMBL/GenBank/DDBJ databases">
        <authorList>
            <person name="Radhakrishnan Rajesh"/>
            <person name="Underwood Anthony"/>
            <person name="Al-Shahib Ali"/>
        </authorList>
    </citation>
    <scope>NUCLEOTIDE SEQUENCE [LARGE SCALE GENOMIC DNA]</scope>
    <source>
        <strain evidence="8">P19_London_7_VIM_2_05_10</strain>
    </source>
</reference>
<dbReference type="eggNOG" id="ENOG5032XB1">
    <property type="taxonomic scope" value="Bacteria"/>
</dbReference>
<reference evidence="7" key="10">
    <citation type="submission" date="2023-10" db="EMBL/GenBank/DDBJ databases">
        <title>Pathogen: clinical or host-associated sample.</title>
        <authorList>
            <person name="Hergert J."/>
            <person name="Casey R."/>
            <person name="Wagner J."/>
            <person name="Young E.L."/>
            <person name="Oakeson K.F."/>
        </authorList>
    </citation>
    <scope>NUCLEOTIDE SEQUENCE</scope>
    <source>
        <strain evidence="7">2021CK-01020</strain>
    </source>
</reference>
<dbReference type="InterPro" id="IPR006311">
    <property type="entry name" value="TAT_signal"/>
</dbReference>
<accession>A0A072ZF18</accession>
<proteinExistence type="predicted"/>
<dbReference type="Proteomes" id="UP000433532">
    <property type="component" value="Unassembled WGS sequence"/>
</dbReference>
<accession>A0A1S1C140</accession>
<evidence type="ECO:0000313" key="4">
    <source>
        <dbReference type="EMBL" id="OTI55520.1"/>
    </source>
</evidence>
<reference evidence="7" key="9">
    <citation type="submission" date="2023-06" db="EMBL/GenBank/DDBJ databases">
        <authorList>
            <consortium name="Clinical and Environmental Microbiology Branch: Whole genome sequencing antimicrobial resistance pathogens in the healthcare setting"/>
        </authorList>
    </citation>
    <scope>NUCLEOTIDE SEQUENCE</scope>
    <source>
        <strain evidence="7">2021CK-01020</strain>
    </source>
</reference>
<name>A0A072ZF18_PSEAI</name>
<dbReference type="Proteomes" id="UP000270834">
    <property type="component" value="Unassembled WGS sequence"/>
</dbReference>